<feature type="region of interest" description="Disordered" evidence="7">
    <location>
        <begin position="209"/>
        <end position="425"/>
    </location>
</feature>
<proteinExistence type="inferred from homology"/>
<dbReference type="PANTHER" id="PTHR42709:SF6">
    <property type="entry name" value="UNDECAPRENYL PHOSPHATE TRANSPORTER A"/>
    <property type="match status" value="1"/>
</dbReference>
<dbReference type="EMBL" id="QKUF01000001">
    <property type="protein sequence ID" value="PZW36706.1"/>
    <property type="molecule type" value="Genomic_DNA"/>
</dbReference>
<feature type="compositionally biased region" description="Low complexity" evidence="7">
    <location>
        <begin position="229"/>
        <end position="268"/>
    </location>
</feature>
<feature type="compositionally biased region" description="Low complexity" evidence="7">
    <location>
        <begin position="346"/>
        <end position="376"/>
    </location>
</feature>
<feature type="compositionally biased region" description="Polar residues" evidence="7">
    <location>
        <begin position="412"/>
        <end position="425"/>
    </location>
</feature>
<evidence type="ECO:0000256" key="4">
    <source>
        <dbReference type="ARBA" id="ARBA00022692"/>
    </source>
</evidence>
<name>A0A326UEI7_THEHA</name>
<feature type="transmembrane region" description="Helical" evidence="8">
    <location>
        <begin position="53"/>
        <end position="74"/>
    </location>
</feature>
<dbReference type="InterPro" id="IPR032816">
    <property type="entry name" value="VTT_dom"/>
</dbReference>
<evidence type="ECO:0000259" key="9">
    <source>
        <dbReference type="Pfam" id="PF09335"/>
    </source>
</evidence>
<evidence type="ECO:0000256" key="2">
    <source>
        <dbReference type="ARBA" id="ARBA00010792"/>
    </source>
</evidence>
<keyword evidence="3" id="KW-1003">Cell membrane</keyword>
<feature type="transmembrane region" description="Helical" evidence="8">
    <location>
        <begin position="181"/>
        <end position="199"/>
    </location>
</feature>
<gene>
    <name evidence="10" type="ORF">EI42_00887</name>
</gene>
<dbReference type="Proteomes" id="UP000248806">
    <property type="component" value="Unassembled WGS sequence"/>
</dbReference>
<dbReference type="RefSeq" id="WP_111319182.1">
    <property type="nucleotide sequence ID" value="NZ_BIFX01000001.1"/>
</dbReference>
<evidence type="ECO:0000256" key="5">
    <source>
        <dbReference type="ARBA" id="ARBA00022989"/>
    </source>
</evidence>
<feature type="compositionally biased region" description="Low complexity" evidence="7">
    <location>
        <begin position="288"/>
        <end position="325"/>
    </location>
</feature>
<evidence type="ECO:0000256" key="7">
    <source>
        <dbReference type="SAM" id="MobiDB-lite"/>
    </source>
</evidence>
<feature type="domain" description="VTT" evidence="9">
    <location>
        <begin position="33"/>
        <end position="162"/>
    </location>
</feature>
<evidence type="ECO:0000256" key="6">
    <source>
        <dbReference type="ARBA" id="ARBA00023136"/>
    </source>
</evidence>
<evidence type="ECO:0000256" key="8">
    <source>
        <dbReference type="SAM" id="Phobius"/>
    </source>
</evidence>
<evidence type="ECO:0000256" key="1">
    <source>
        <dbReference type="ARBA" id="ARBA00004651"/>
    </source>
</evidence>
<dbReference type="PANTHER" id="PTHR42709">
    <property type="entry name" value="ALKALINE PHOSPHATASE LIKE PROTEIN"/>
    <property type="match status" value="1"/>
</dbReference>
<comment type="similarity">
    <text evidence="2">Belongs to the DedA family.</text>
</comment>
<reference evidence="10 11" key="1">
    <citation type="submission" date="2018-06" db="EMBL/GenBank/DDBJ databases">
        <title>Genomic Encyclopedia of Archaeal and Bacterial Type Strains, Phase II (KMG-II): from individual species to whole genera.</title>
        <authorList>
            <person name="Goeker M."/>
        </authorList>
    </citation>
    <scope>NUCLEOTIDE SEQUENCE [LARGE SCALE GENOMIC DNA]</scope>
    <source>
        <strain evidence="10 11">ATCC BAA-1881</strain>
    </source>
</reference>
<feature type="transmembrane region" description="Helical" evidence="8">
    <location>
        <begin position="12"/>
        <end position="33"/>
    </location>
</feature>
<dbReference type="InterPro" id="IPR051311">
    <property type="entry name" value="DedA_domain"/>
</dbReference>
<accession>A0A326UEI7</accession>
<feature type="compositionally biased region" description="Polar residues" evidence="7">
    <location>
        <begin position="387"/>
        <end position="404"/>
    </location>
</feature>
<dbReference type="OrthoDB" id="9813426at2"/>
<evidence type="ECO:0000313" key="10">
    <source>
        <dbReference type="EMBL" id="PZW36706.1"/>
    </source>
</evidence>
<organism evidence="10 11">
    <name type="scientific">Thermosporothrix hazakensis</name>
    <dbReference type="NCBI Taxonomy" id="644383"/>
    <lineage>
        <taxon>Bacteria</taxon>
        <taxon>Bacillati</taxon>
        <taxon>Chloroflexota</taxon>
        <taxon>Ktedonobacteria</taxon>
        <taxon>Ktedonobacterales</taxon>
        <taxon>Thermosporotrichaceae</taxon>
        <taxon>Thermosporothrix</taxon>
    </lineage>
</organism>
<feature type="transmembrane region" description="Helical" evidence="8">
    <location>
        <begin position="140"/>
        <end position="160"/>
    </location>
</feature>
<dbReference type="GO" id="GO:0005886">
    <property type="term" value="C:plasma membrane"/>
    <property type="evidence" value="ECO:0007669"/>
    <property type="project" value="UniProtKB-SubCell"/>
</dbReference>
<keyword evidence="6 8" id="KW-0472">Membrane</keyword>
<keyword evidence="5 8" id="KW-1133">Transmembrane helix</keyword>
<keyword evidence="11" id="KW-1185">Reference proteome</keyword>
<dbReference type="AlphaFoldDB" id="A0A326UEI7"/>
<sequence length="425" mass="46766">MSQIIDSLVKTFEALGYPGIGILMFLEVLFPPIPSEVIMPWGGSIAKNPLDAVFVALAGTIGSMAGAIVFYYLGKFVGTARLVKFANKYGRWLTVSGKDIRKADAWFDKYGIWVVFFCRFIPGIRSLVSLPAGVAEVKIVPFLLLTLLGTSLWNIGLTFGGYALKENYTQIDHIMGGWGKYILGGCVAILAIIYIWRLVLQMREKPEPEETEAQVTAQNWSPEVPGTEQPAWNAQQPQQQPTWGQQQPQQQQPAWGQPQQQSAWGQAAFSGAPQGSSPDVTVVRHSTPQQPAWGQQAQPAWNAQQPQQPAWGQQPVWGQPQQQNADPDATVIRRPGPPFQPQSGAPVQQQGSMPQVQPQQQGFMPQVQPQQQGFMPHVPSMPGIGNSPFTPQQQQPAANGNEATVVQRPWTAPQQGQQQNPWKPL</sequence>
<evidence type="ECO:0000256" key="3">
    <source>
        <dbReference type="ARBA" id="ARBA00022475"/>
    </source>
</evidence>
<keyword evidence="4 8" id="KW-0812">Transmembrane</keyword>
<feature type="compositionally biased region" description="Polar residues" evidence="7">
    <location>
        <begin position="273"/>
        <end position="287"/>
    </location>
</feature>
<comment type="caution">
    <text evidence="10">The sequence shown here is derived from an EMBL/GenBank/DDBJ whole genome shotgun (WGS) entry which is preliminary data.</text>
</comment>
<comment type="subcellular location">
    <subcellularLocation>
        <location evidence="1">Cell membrane</location>
        <topology evidence="1">Multi-pass membrane protein</topology>
    </subcellularLocation>
</comment>
<protein>
    <submittedName>
        <fullName evidence="10">Membrane protein DedA with SNARE-associated domain</fullName>
    </submittedName>
</protein>
<evidence type="ECO:0000313" key="11">
    <source>
        <dbReference type="Proteomes" id="UP000248806"/>
    </source>
</evidence>
<dbReference type="Pfam" id="PF09335">
    <property type="entry name" value="VTT_dom"/>
    <property type="match status" value="1"/>
</dbReference>
<feature type="transmembrane region" description="Helical" evidence="8">
    <location>
        <begin position="110"/>
        <end position="128"/>
    </location>
</feature>